<dbReference type="Pfam" id="PF00134">
    <property type="entry name" value="Cyclin_N"/>
    <property type="match status" value="2"/>
</dbReference>
<evidence type="ECO:0000313" key="9">
    <source>
        <dbReference type="Proteomes" id="UP000436088"/>
    </source>
</evidence>
<dbReference type="InterPro" id="IPR039361">
    <property type="entry name" value="Cyclin"/>
</dbReference>
<comment type="similarity">
    <text evidence="1">Belongs to the cyclin family. Cyclin AB subfamily.</text>
</comment>
<dbReference type="Gene3D" id="1.10.472.10">
    <property type="entry name" value="Cyclin-like"/>
    <property type="match status" value="2"/>
</dbReference>
<dbReference type="SUPFAM" id="SSF47954">
    <property type="entry name" value="Cyclin-like"/>
    <property type="match status" value="2"/>
</dbReference>
<dbReference type="EMBL" id="VEPZ02000808">
    <property type="protein sequence ID" value="KAE8718638.1"/>
    <property type="molecule type" value="Genomic_DNA"/>
</dbReference>
<accession>A0A6A3BT67</accession>
<feature type="domain" description="Cyclin-like" evidence="6">
    <location>
        <begin position="236"/>
        <end position="324"/>
    </location>
</feature>
<dbReference type="InterPro" id="IPR013763">
    <property type="entry name" value="Cyclin-like_dom"/>
</dbReference>
<feature type="domain" description="Cyclin C-terminal" evidence="7">
    <location>
        <begin position="232"/>
        <end position="352"/>
    </location>
</feature>
<dbReference type="InterPro" id="IPR036915">
    <property type="entry name" value="Cyclin-like_sf"/>
</dbReference>
<evidence type="ECO:0000256" key="5">
    <source>
        <dbReference type="RuleBase" id="RU000383"/>
    </source>
</evidence>
<reference evidence="8" key="1">
    <citation type="submission" date="2019-09" db="EMBL/GenBank/DDBJ databases">
        <title>Draft genome information of white flower Hibiscus syriacus.</title>
        <authorList>
            <person name="Kim Y.-M."/>
        </authorList>
    </citation>
    <scope>NUCLEOTIDE SEQUENCE [LARGE SCALE GENOMIC DNA]</scope>
    <source>
        <strain evidence="8">YM2019G1</strain>
    </source>
</reference>
<dbReference type="InterPro" id="IPR006671">
    <property type="entry name" value="Cyclin_N"/>
</dbReference>
<keyword evidence="9" id="KW-1185">Reference proteome</keyword>
<evidence type="ECO:0000259" key="7">
    <source>
        <dbReference type="SMART" id="SM01332"/>
    </source>
</evidence>
<organism evidence="8 9">
    <name type="scientific">Hibiscus syriacus</name>
    <name type="common">Rose of Sharon</name>
    <dbReference type="NCBI Taxonomy" id="106335"/>
    <lineage>
        <taxon>Eukaryota</taxon>
        <taxon>Viridiplantae</taxon>
        <taxon>Streptophyta</taxon>
        <taxon>Embryophyta</taxon>
        <taxon>Tracheophyta</taxon>
        <taxon>Spermatophyta</taxon>
        <taxon>Magnoliopsida</taxon>
        <taxon>eudicotyledons</taxon>
        <taxon>Gunneridae</taxon>
        <taxon>Pentapetalae</taxon>
        <taxon>rosids</taxon>
        <taxon>malvids</taxon>
        <taxon>Malvales</taxon>
        <taxon>Malvaceae</taxon>
        <taxon>Malvoideae</taxon>
        <taxon>Hibiscus</taxon>
    </lineage>
</organism>
<dbReference type="PANTHER" id="PTHR10177">
    <property type="entry name" value="CYCLINS"/>
    <property type="match status" value="1"/>
</dbReference>
<protein>
    <submittedName>
        <fullName evidence="8">Cyclin-A1-1</fullName>
    </submittedName>
</protein>
<gene>
    <name evidence="8" type="ORF">F3Y22_tig00110007pilonHSYRG00100</name>
</gene>
<dbReference type="InterPro" id="IPR004367">
    <property type="entry name" value="Cyclin_C-dom"/>
</dbReference>
<keyword evidence="3 5" id="KW-0195">Cyclin</keyword>
<keyword evidence="2" id="KW-0132">Cell division</keyword>
<dbReference type="GO" id="GO:0051301">
    <property type="term" value="P:cell division"/>
    <property type="evidence" value="ECO:0007669"/>
    <property type="project" value="UniProtKB-KW"/>
</dbReference>
<name>A0A6A3BT67_HIBSY</name>
<evidence type="ECO:0000256" key="4">
    <source>
        <dbReference type="ARBA" id="ARBA00023306"/>
    </source>
</evidence>
<dbReference type="SMART" id="SM00385">
    <property type="entry name" value="CYCLIN"/>
    <property type="match status" value="1"/>
</dbReference>
<dbReference type="Proteomes" id="UP000436088">
    <property type="component" value="Unassembled WGS sequence"/>
</dbReference>
<dbReference type="Pfam" id="PF02984">
    <property type="entry name" value="Cyclin_C"/>
    <property type="match status" value="1"/>
</dbReference>
<keyword evidence="4" id="KW-0131">Cell cycle</keyword>
<evidence type="ECO:0000313" key="8">
    <source>
        <dbReference type="EMBL" id="KAE8718638.1"/>
    </source>
</evidence>
<sequence length="398" mass="44703">MGAGKTQLTRKESLLPMAESIHGQIGVIDDALPDYGKGFTFAVLTFGSIKCTSKAKKKETSTLPAEMGLNDNAFAVDNTSTDPQFCAAIAHVIYKNSRASEVYHPAMALASGLIIFLYQKRPTTDFMEMVQKDVNASMRAILIDWLVEVSYGGWQSSGSPLYVNTVLLHHFNCRHSCNAWSSLHDDCSNYEEISASQVEEFCYVTDNTYCKDEILQMESAVLNYLKFELTVPTAKFFLTQFVCSAELFNQVQSLQFECLASYIAELSLLEYNMLHHAPSLIAASAAFLAKFILSPSKRPWDFILGHYTRYQPSDLGDYVKALHHLCRNGGGANLPAIREKYSQHKLKHFLNLNDKFIFMGEKKKQSSTNLWQRSTACINTRGVFPRFALVEANGYHPK</sequence>
<dbReference type="AlphaFoldDB" id="A0A6A3BT67"/>
<dbReference type="FunFam" id="1.10.472.10:FF:000013">
    <property type="entry name" value="Cyclin A1"/>
    <property type="match status" value="1"/>
</dbReference>
<evidence type="ECO:0000256" key="3">
    <source>
        <dbReference type="ARBA" id="ARBA00023127"/>
    </source>
</evidence>
<evidence type="ECO:0000256" key="2">
    <source>
        <dbReference type="ARBA" id="ARBA00022618"/>
    </source>
</evidence>
<evidence type="ECO:0000259" key="6">
    <source>
        <dbReference type="SMART" id="SM00385"/>
    </source>
</evidence>
<dbReference type="SMART" id="SM01332">
    <property type="entry name" value="Cyclin_C"/>
    <property type="match status" value="1"/>
</dbReference>
<proteinExistence type="inferred from homology"/>
<comment type="caution">
    <text evidence="8">The sequence shown here is derived from an EMBL/GenBank/DDBJ whole genome shotgun (WGS) entry which is preliminary data.</text>
</comment>
<evidence type="ECO:0000256" key="1">
    <source>
        <dbReference type="ARBA" id="ARBA00006955"/>
    </source>
</evidence>